<dbReference type="Pfam" id="PF01425">
    <property type="entry name" value="Amidase"/>
    <property type="match status" value="1"/>
</dbReference>
<dbReference type="RefSeq" id="XP_026300186.1">
    <property type="nucleotide sequence ID" value="XM_026444401.1"/>
</dbReference>
<dbReference type="Proteomes" id="UP000005203">
    <property type="component" value="Linkage group LG12"/>
</dbReference>
<dbReference type="EnsemblMetazoa" id="XM_026444401">
    <property type="protein sequence ID" value="XP_026300186"/>
    <property type="gene ID" value="LOC551094"/>
</dbReference>
<dbReference type="OrthoDB" id="6428749at2759"/>
<dbReference type="PANTHER" id="PTHR43372:SF3">
    <property type="entry name" value="AT07710P-RELATED"/>
    <property type="match status" value="1"/>
</dbReference>
<dbReference type="AlphaFoldDB" id="A0A7M7MS64"/>
<dbReference type="InterPro" id="IPR020556">
    <property type="entry name" value="Amidase_CS"/>
</dbReference>
<evidence type="ECO:0000256" key="3">
    <source>
        <dbReference type="SAM" id="Phobius"/>
    </source>
</evidence>
<accession>A0A7M7MS64</accession>
<keyword evidence="3" id="KW-1133">Transmembrane helix</keyword>
<dbReference type="GO" id="GO:0012505">
    <property type="term" value="C:endomembrane system"/>
    <property type="evidence" value="ECO:0007669"/>
    <property type="project" value="TreeGrafter"/>
</dbReference>
<dbReference type="SUPFAM" id="SSF75304">
    <property type="entry name" value="Amidase signature (AS) enzymes"/>
    <property type="match status" value="1"/>
</dbReference>
<keyword evidence="3" id="KW-0812">Transmembrane</keyword>
<dbReference type="GeneID" id="551094"/>
<proteinExistence type="inferred from homology"/>
<dbReference type="PANTHER" id="PTHR43372">
    <property type="entry name" value="FATTY-ACID AMIDE HYDROLASE"/>
    <property type="match status" value="1"/>
</dbReference>
<dbReference type="InterPro" id="IPR052739">
    <property type="entry name" value="FAAH2"/>
</dbReference>
<evidence type="ECO:0000313" key="5">
    <source>
        <dbReference type="EnsemblMetazoa" id="XP_026300186"/>
    </source>
</evidence>
<evidence type="ECO:0000259" key="4">
    <source>
        <dbReference type="Pfam" id="PF01425"/>
    </source>
</evidence>
<organism evidence="5">
    <name type="scientific">Apis mellifera</name>
    <name type="common">Honeybee</name>
    <dbReference type="NCBI Taxonomy" id="7460"/>
    <lineage>
        <taxon>Eukaryota</taxon>
        <taxon>Metazoa</taxon>
        <taxon>Ecdysozoa</taxon>
        <taxon>Arthropoda</taxon>
        <taxon>Hexapoda</taxon>
        <taxon>Insecta</taxon>
        <taxon>Pterygota</taxon>
        <taxon>Neoptera</taxon>
        <taxon>Endopterygota</taxon>
        <taxon>Hymenoptera</taxon>
        <taxon>Apocrita</taxon>
        <taxon>Aculeata</taxon>
        <taxon>Apoidea</taxon>
        <taxon>Anthophila</taxon>
        <taxon>Apidae</taxon>
        <taxon>Apis</taxon>
    </lineage>
</organism>
<dbReference type="InterPro" id="IPR036928">
    <property type="entry name" value="AS_sf"/>
</dbReference>
<keyword evidence="6" id="KW-1185">Reference proteome</keyword>
<feature type="active site" description="Charge relay system" evidence="2">
    <location>
        <position position="199"/>
    </location>
</feature>
<evidence type="ECO:0000313" key="7">
    <source>
        <dbReference type="RefSeq" id="XP_026300186.1"/>
    </source>
</evidence>
<evidence type="ECO:0000256" key="2">
    <source>
        <dbReference type="PIRSR" id="PIRSR001221-1"/>
    </source>
</evidence>
<comment type="similarity">
    <text evidence="1">Belongs to the amidase family.</text>
</comment>
<dbReference type="InterPro" id="IPR023631">
    <property type="entry name" value="Amidase_dom"/>
</dbReference>
<evidence type="ECO:0000256" key="1">
    <source>
        <dbReference type="ARBA" id="ARBA00009199"/>
    </source>
</evidence>
<gene>
    <name evidence="7" type="primary">LOC551094</name>
</gene>
<dbReference type="PIRSF" id="PIRSF001221">
    <property type="entry name" value="Amidase_fungi"/>
    <property type="match status" value="1"/>
</dbReference>
<keyword evidence="3" id="KW-0472">Membrane</keyword>
<dbReference type="PROSITE" id="PS00571">
    <property type="entry name" value="AMIDASES"/>
    <property type="match status" value="1"/>
</dbReference>
<feature type="domain" description="Amidase" evidence="4">
    <location>
        <begin position="63"/>
        <end position="491"/>
    </location>
</feature>
<reference evidence="5" key="1">
    <citation type="submission" date="2021-01" db="UniProtKB">
        <authorList>
            <consortium name="EnsemblMetazoa"/>
        </authorList>
    </citation>
    <scope>IDENTIFICATION</scope>
    <source>
        <strain evidence="5">DH4</strain>
    </source>
</reference>
<feature type="active site" description="Acyl-ester intermediate" evidence="2">
    <location>
        <position position="223"/>
    </location>
</feature>
<protein>
    <submittedName>
        <fullName evidence="7">Fatty-acid amide hydrolase 2-B</fullName>
    </submittedName>
</protein>
<keyword evidence="7" id="KW-0378">Hydrolase</keyword>
<dbReference type="GO" id="GO:0016787">
    <property type="term" value="F:hydrolase activity"/>
    <property type="evidence" value="ECO:0007669"/>
    <property type="project" value="UniProtKB-KW"/>
</dbReference>
<name>A0A7M7MS64_APIME</name>
<accession>A0A8B8H846</accession>
<sequence>MSLYIKLFIFIMNIISIFMRPILWFMYRKRLPNIPPIKNPLLRLSATTIAKKIRNGDLKSETIVKIYIDRIQEVNPFINAVIEDRFELAINEAKLYDEQLKSGKFTIHILEKEKPLYGVPITIKESCCLSGMSYTGGSLLRKGIKALVDGPTVKIIKDAGAIPLLVSNTSEFCTSLHSYNFLYGHTLNPYDRRRTPGGSSGGEAALLGAGASLMGLGSDIAGSIRIPSLFCGIFGHKPTAGIVSNAGHLPLVTGNINYMLVMGPMTRYAEDLNLMMNVLTSKCEKSLRLYDSIELKNLKVFYLDSFPDIKSSSMEITEVVYKASQYLINKGAIVQRFPKDKLKNILYMTFSLFSELKEFNLLEGRNSVLEMGKSIIGLSSFTQTCCLIQMFIDKNAFISVSKKEYYINATKELTREMNDILKDNGILICPSYFRTASFPQTMIFEINNCIYSSLANITGLPSTHVPMGMDKNRLPIGFQIISAANQDYLCLLIAKEFEQVYGGWISH</sequence>
<feature type="transmembrane region" description="Helical" evidence="3">
    <location>
        <begin position="7"/>
        <end position="27"/>
    </location>
</feature>
<feature type="active site" description="Charge relay system" evidence="2">
    <location>
        <position position="124"/>
    </location>
</feature>
<evidence type="ECO:0000313" key="6">
    <source>
        <dbReference type="Proteomes" id="UP000005203"/>
    </source>
</evidence>
<dbReference type="Gene3D" id="3.90.1300.10">
    <property type="entry name" value="Amidase signature (AS) domain"/>
    <property type="match status" value="1"/>
</dbReference>
<reference evidence="7" key="2">
    <citation type="submission" date="2025-04" db="UniProtKB">
        <authorList>
            <consortium name="RefSeq"/>
        </authorList>
    </citation>
    <scope>IDENTIFICATION</scope>
    <source>
        <strain evidence="7">DH4</strain>
        <tissue evidence="7">Whole body</tissue>
    </source>
</reference>
<dbReference type="KEGG" id="ame:551094"/>